<sequence length="138" mass="16123">MSFFFKNKLIVCRVIHYLKLNLDYLEIEGISMTTVKYHDETKKNVCQSDLIRETAINLAISQVTAEKVIKEYIKVLKNHILVDDRTTIIGLGVFYQAFDRRKANLKSAAKTLPYKSMRFKPSRMLNKQIMFLANNMNK</sequence>
<dbReference type="InterPro" id="IPR010992">
    <property type="entry name" value="IHF-like_DNA-bd_dom_sf"/>
</dbReference>
<evidence type="ECO:0000313" key="2">
    <source>
        <dbReference type="Proteomes" id="UP000501676"/>
    </source>
</evidence>
<dbReference type="Proteomes" id="UP000501676">
    <property type="component" value="Plasmid pC0210C1"/>
</dbReference>
<dbReference type="RefSeq" id="WP_102215527.1">
    <property type="nucleotide sequence ID" value="NZ_CP049227.1"/>
</dbReference>
<dbReference type="SUPFAM" id="SSF47729">
    <property type="entry name" value="IHF-like DNA-binding proteins"/>
    <property type="match status" value="1"/>
</dbReference>
<keyword evidence="1" id="KW-0614">Plasmid</keyword>
<keyword evidence="1" id="KW-0238">DNA-binding</keyword>
<evidence type="ECO:0000313" key="1">
    <source>
        <dbReference type="EMBL" id="QIH24504.1"/>
    </source>
</evidence>
<reference evidence="1 2" key="1">
    <citation type="submission" date="2020-02" db="EMBL/GenBank/DDBJ databases">
        <title>Complete genome sequences of six Lactobacillus iners strains isolated from the human vagina.</title>
        <authorList>
            <person name="France M.T."/>
            <person name="Rutt L."/>
            <person name="Narina S."/>
            <person name="Arbaugh S."/>
            <person name="Humphrys M.S."/>
            <person name="Ma B."/>
            <person name="Hayward M.R."/>
            <person name="Relman D."/>
            <person name="Kwon D.S."/>
            <person name="Ravel J."/>
        </authorList>
    </citation>
    <scope>NUCLEOTIDE SEQUENCE [LARGE SCALE GENOMIC DNA]</scope>
    <source>
        <strain evidence="1 2">C0210C1</strain>
        <plasmid evidence="2">pc0210c1</plasmid>
    </source>
</reference>
<dbReference type="Gene3D" id="4.10.520.10">
    <property type="entry name" value="IHF-like DNA-binding proteins"/>
    <property type="match status" value="1"/>
</dbReference>
<dbReference type="AlphaFoldDB" id="A0A6G7BB70"/>
<dbReference type="EMBL" id="CP049229">
    <property type="protein sequence ID" value="QIH24504.1"/>
    <property type="molecule type" value="Genomic_DNA"/>
</dbReference>
<gene>
    <name evidence="1" type="ORF">G6Z83_07230</name>
</gene>
<dbReference type="GO" id="GO:0003677">
    <property type="term" value="F:DNA binding"/>
    <property type="evidence" value="ECO:0007669"/>
    <property type="project" value="UniProtKB-KW"/>
</dbReference>
<accession>A0A6G7BB70</accession>
<geneLocation type="plasmid" evidence="2">
    <name>pc0210c1</name>
</geneLocation>
<name>A0A6G7BB70_9LACO</name>
<organism evidence="1 2">
    <name type="scientific">Lactobacillus iners</name>
    <dbReference type="NCBI Taxonomy" id="147802"/>
    <lineage>
        <taxon>Bacteria</taxon>
        <taxon>Bacillati</taxon>
        <taxon>Bacillota</taxon>
        <taxon>Bacilli</taxon>
        <taxon>Lactobacillales</taxon>
        <taxon>Lactobacillaceae</taxon>
        <taxon>Lactobacillus</taxon>
    </lineage>
</organism>
<protein>
    <submittedName>
        <fullName evidence="1">HU family DNA-binding protein</fullName>
    </submittedName>
</protein>
<proteinExistence type="predicted"/>